<reference evidence="1 2" key="1">
    <citation type="submission" date="2019-07" db="EMBL/GenBank/DDBJ databases">
        <title>Hymenobacter sp. straun FUR1 Genome sequencing and assembly.</title>
        <authorList>
            <person name="Chhetri G."/>
        </authorList>
    </citation>
    <scope>NUCLEOTIDE SEQUENCE [LARGE SCALE GENOMIC DNA]</scope>
    <source>
        <strain evidence="1 2">Fur1</strain>
    </source>
</reference>
<name>A0A558BJT0_9BACT</name>
<evidence type="ECO:0000313" key="1">
    <source>
        <dbReference type="EMBL" id="TVT36745.1"/>
    </source>
</evidence>
<proteinExistence type="predicted"/>
<protein>
    <recommendedName>
        <fullName evidence="3">SEC-C domain-containing protein</fullName>
    </recommendedName>
</protein>
<dbReference type="EMBL" id="VMRJ01000009">
    <property type="protein sequence ID" value="TVT36745.1"/>
    <property type="molecule type" value="Genomic_DNA"/>
</dbReference>
<dbReference type="OrthoDB" id="1551443at2"/>
<dbReference type="AlphaFoldDB" id="A0A558BJT0"/>
<comment type="caution">
    <text evidence="1">The sequence shown here is derived from an EMBL/GenBank/DDBJ whole genome shotgun (WGS) entry which is preliminary data.</text>
</comment>
<dbReference type="RefSeq" id="WP_144853382.1">
    <property type="nucleotide sequence ID" value="NZ_VMRJ01000009.1"/>
</dbReference>
<accession>A0A558BJT0</accession>
<organism evidence="1 2">
    <name type="scientific">Hymenobacter setariae</name>
    <dbReference type="NCBI Taxonomy" id="2594794"/>
    <lineage>
        <taxon>Bacteria</taxon>
        <taxon>Pseudomonadati</taxon>
        <taxon>Bacteroidota</taxon>
        <taxon>Cytophagia</taxon>
        <taxon>Cytophagales</taxon>
        <taxon>Hymenobacteraceae</taxon>
        <taxon>Hymenobacter</taxon>
    </lineage>
</organism>
<keyword evidence="2" id="KW-1185">Reference proteome</keyword>
<dbReference type="Proteomes" id="UP000317624">
    <property type="component" value="Unassembled WGS sequence"/>
</dbReference>
<evidence type="ECO:0000313" key="2">
    <source>
        <dbReference type="Proteomes" id="UP000317624"/>
    </source>
</evidence>
<evidence type="ECO:0008006" key="3">
    <source>
        <dbReference type="Google" id="ProtNLM"/>
    </source>
</evidence>
<gene>
    <name evidence="1" type="ORF">FNT36_24850</name>
</gene>
<sequence length="221" mass="25185">MPKRSFQIPDAVYLEKLLTKVGSEFEPESVPVHPEDYARPLNCYPNVDEKVRRDGGRPHYGWSIHKTNLLYEAERHAVWENEDGELVDVTPYESGVNEIQFVSDDNWVYTGKAVDNIRVNRTQNPLVDDFILLAEAVSQAFAYGSRLDGNEHTIPQPALVVAESYQKLKDDLLEYIRLGGQPYSVCYCGLRRTYRNCHGSQLQEGIKMVMDKLHSLLGSPI</sequence>